<evidence type="ECO:0000313" key="2">
    <source>
        <dbReference type="Proteomes" id="UP000197065"/>
    </source>
</evidence>
<organism evidence="1 2">
    <name type="scientific">Arboricoccus pini</name>
    <dbReference type="NCBI Taxonomy" id="1963835"/>
    <lineage>
        <taxon>Bacteria</taxon>
        <taxon>Pseudomonadati</taxon>
        <taxon>Pseudomonadota</taxon>
        <taxon>Alphaproteobacteria</taxon>
        <taxon>Geminicoccales</taxon>
        <taxon>Geminicoccaceae</taxon>
        <taxon>Arboricoccus</taxon>
    </lineage>
</organism>
<accession>A0A212R9I2</accession>
<keyword evidence="2" id="KW-1185">Reference proteome</keyword>
<name>A0A212R9I2_9PROT</name>
<reference evidence="1 2" key="1">
    <citation type="submission" date="2017-06" db="EMBL/GenBank/DDBJ databases">
        <authorList>
            <person name="Kim H.J."/>
            <person name="Triplett B.A."/>
        </authorList>
    </citation>
    <scope>NUCLEOTIDE SEQUENCE [LARGE SCALE GENOMIC DNA]</scope>
    <source>
        <strain evidence="1 2">B29T1</strain>
    </source>
</reference>
<protein>
    <submittedName>
        <fullName evidence="1">Uncharacterized protein</fullName>
    </submittedName>
</protein>
<dbReference type="EMBL" id="FYEH01000006">
    <property type="protein sequence ID" value="SNB68852.1"/>
    <property type="molecule type" value="Genomic_DNA"/>
</dbReference>
<evidence type="ECO:0000313" key="1">
    <source>
        <dbReference type="EMBL" id="SNB68852.1"/>
    </source>
</evidence>
<gene>
    <name evidence="1" type="ORF">SAMN07250955_106253</name>
</gene>
<dbReference type="AlphaFoldDB" id="A0A212R9I2"/>
<proteinExistence type="predicted"/>
<dbReference type="Proteomes" id="UP000197065">
    <property type="component" value="Unassembled WGS sequence"/>
</dbReference>
<dbReference type="RefSeq" id="WP_243389850.1">
    <property type="nucleotide sequence ID" value="NZ_FYEH01000006.1"/>
</dbReference>
<sequence>MARYANEDLRFVDTLVWADAIFFRRHVDAATKRVQALIAAAVYHKPSLALHLLDAAAES</sequence>